<dbReference type="Gene3D" id="2.80.10.50">
    <property type="match status" value="1"/>
</dbReference>
<dbReference type="PROSITE" id="PS50231">
    <property type="entry name" value="RICIN_B_LECTIN"/>
    <property type="match status" value="1"/>
</dbReference>
<sequence length="174" mass="17454">MLASLALVLLPLLGLTAAAPTKRYNGVQIVSGRDGKCLGAAPKTGSGSAVTSVACTGTSYATLWDINPGSGSVVLHGTNLALDAGSTPGNNGALKVWTSYPGLYQQTWYLTGDNRIAITGGNQCLDEGTNGVQTYQCTPGNTNQVFTIGGGGPSPSSSAVPSSSSSPPQCTCPT</sequence>
<proteinExistence type="predicted"/>
<keyword evidence="2" id="KW-0732">Signal</keyword>
<dbReference type="Proteomes" id="UP001329825">
    <property type="component" value="Chromosome 6"/>
</dbReference>
<feature type="signal peptide" evidence="2">
    <location>
        <begin position="1"/>
        <end position="18"/>
    </location>
</feature>
<organism evidence="4 5">
    <name type="scientific">Kwoniella shivajii</name>
    <dbReference type="NCBI Taxonomy" id="564305"/>
    <lineage>
        <taxon>Eukaryota</taxon>
        <taxon>Fungi</taxon>
        <taxon>Dikarya</taxon>
        <taxon>Basidiomycota</taxon>
        <taxon>Agaricomycotina</taxon>
        <taxon>Tremellomycetes</taxon>
        <taxon>Tremellales</taxon>
        <taxon>Cryptococcaceae</taxon>
        <taxon>Kwoniella</taxon>
    </lineage>
</organism>
<evidence type="ECO:0000256" key="1">
    <source>
        <dbReference type="SAM" id="MobiDB-lite"/>
    </source>
</evidence>
<feature type="region of interest" description="Disordered" evidence="1">
    <location>
        <begin position="149"/>
        <end position="174"/>
    </location>
</feature>
<dbReference type="SMART" id="SM00458">
    <property type="entry name" value="RICIN"/>
    <property type="match status" value="1"/>
</dbReference>
<evidence type="ECO:0000259" key="3">
    <source>
        <dbReference type="SMART" id="SM00458"/>
    </source>
</evidence>
<feature type="chain" id="PRO_5046449129" description="Ricin B lectin domain-containing protein" evidence="2">
    <location>
        <begin position="19"/>
        <end position="174"/>
    </location>
</feature>
<gene>
    <name evidence="4" type="ORF">IL334_005110</name>
</gene>
<reference evidence="4 5" key="1">
    <citation type="submission" date="2024-01" db="EMBL/GenBank/DDBJ databases">
        <title>Comparative genomics of Cryptococcus and Kwoniella reveals pathogenesis evolution and contrasting modes of karyotype evolution via chromosome fusion or intercentromeric recombination.</title>
        <authorList>
            <person name="Coelho M.A."/>
            <person name="David-Palma M."/>
            <person name="Shea T."/>
            <person name="Bowers K."/>
            <person name="McGinley-Smith S."/>
            <person name="Mohammad A.W."/>
            <person name="Gnirke A."/>
            <person name="Yurkov A.M."/>
            <person name="Nowrousian M."/>
            <person name="Sun S."/>
            <person name="Cuomo C.A."/>
            <person name="Heitman J."/>
        </authorList>
    </citation>
    <scope>NUCLEOTIDE SEQUENCE [LARGE SCALE GENOMIC DNA]</scope>
    <source>
        <strain evidence="4">CBS 11374</strain>
    </source>
</reference>
<dbReference type="InterPro" id="IPR035992">
    <property type="entry name" value="Ricin_B-like_lectins"/>
</dbReference>
<evidence type="ECO:0000313" key="5">
    <source>
        <dbReference type="Proteomes" id="UP001329825"/>
    </source>
</evidence>
<accession>A0ABZ1D408</accession>
<feature type="compositionally biased region" description="Low complexity" evidence="1">
    <location>
        <begin position="154"/>
        <end position="168"/>
    </location>
</feature>
<evidence type="ECO:0000313" key="4">
    <source>
        <dbReference type="EMBL" id="WRT68135.1"/>
    </source>
</evidence>
<feature type="domain" description="Ricin B lectin" evidence="3">
    <location>
        <begin position="25"/>
        <end position="149"/>
    </location>
</feature>
<name>A0ABZ1D408_9TREE</name>
<dbReference type="RefSeq" id="XP_062792875.1">
    <property type="nucleotide sequence ID" value="XM_062936824.1"/>
</dbReference>
<dbReference type="InterPro" id="IPR000772">
    <property type="entry name" value="Ricin_B_lectin"/>
</dbReference>
<keyword evidence="5" id="KW-1185">Reference proteome</keyword>
<protein>
    <recommendedName>
        <fullName evidence="3">Ricin B lectin domain-containing protein</fullName>
    </recommendedName>
</protein>
<evidence type="ECO:0000256" key="2">
    <source>
        <dbReference type="SAM" id="SignalP"/>
    </source>
</evidence>
<dbReference type="SUPFAM" id="SSF50370">
    <property type="entry name" value="Ricin B-like lectins"/>
    <property type="match status" value="1"/>
</dbReference>
<dbReference type="EMBL" id="CP141886">
    <property type="protein sequence ID" value="WRT68135.1"/>
    <property type="molecule type" value="Genomic_DNA"/>
</dbReference>
<dbReference type="CDD" id="cd00161">
    <property type="entry name" value="beta-trefoil_Ricin-like"/>
    <property type="match status" value="1"/>
</dbReference>
<dbReference type="GeneID" id="87957241"/>